<evidence type="ECO:0000256" key="8">
    <source>
        <dbReference type="ARBA" id="ARBA00023136"/>
    </source>
</evidence>
<evidence type="ECO:0000256" key="1">
    <source>
        <dbReference type="ARBA" id="ARBA00004141"/>
    </source>
</evidence>
<organism evidence="12 13">
    <name type="scientific">Congregibacter variabilis</name>
    <dbReference type="NCBI Taxonomy" id="3081200"/>
    <lineage>
        <taxon>Bacteria</taxon>
        <taxon>Pseudomonadati</taxon>
        <taxon>Pseudomonadota</taxon>
        <taxon>Gammaproteobacteria</taxon>
        <taxon>Cellvibrionales</taxon>
        <taxon>Halieaceae</taxon>
        <taxon>Congregibacter</taxon>
    </lineage>
</organism>
<keyword evidence="4 10" id="KW-0812">Transmembrane</keyword>
<keyword evidence="6" id="KW-0915">Sodium</keyword>
<evidence type="ECO:0000256" key="9">
    <source>
        <dbReference type="ARBA" id="ARBA00023201"/>
    </source>
</evidence>
<feature type="transmembrane region" description="Helical" evidence="10">
    <location>
        <begin position="58"/>
        <end position="77"/>
    </location>
</feature>
<dbReference type="Pfam" id="PF00999">
    <property type="entry name" value="Na_H_Exchanger"/>
    <property type="match status" value="1"/>
</dbReference>
<evidence type="ECO:0000256" key="3">
    <source>
        <dbReference type="ARBA" id="ARBA00022449"/>
    </source>
</evidence>
<dbReference type="Gene3D" id="1.20.1530.20">
    <property type="match status" value="1"/>
</dbReference>
<sequence length="407" mass="43632">MEGAEVLLQLAIILAAARIAGEIVMHLGAPSVIGELLVGVVLGPSQLGWVHPNEFLRLMADIGIILLLFQVGLETNIRRLTAAGGEASAVALGGVIIPMLGSYFLCREVFEMPVLVSLFVGGAMTATSIGVTVRILKDVGRENSREGQVVLGAAVLDDLLGVLILAFLFQLSIANTVGYGVLLNLVAFIGLFFVISPIVAELISAVLSRYGHVTELPGLVATLIVSLVLFFAWVAHAVGAPELLGGFVVGLALSRRFFLPFGQRMAPDAAFTDQVRSEMRPIVQLFTPIFFVGVGLSLDLRIVNWESPFVWMFSLSLAVVAIAGKVMAGHLLFREPRLIRQAIGMAMVPRAEVGLVFAELGRVAGVLQGEVYAAVVLVIVYTTVFSPFWLKLFYRRYGGTEALKDTG</sequence>
<evidence type="ECO:0000313" key="12">
    <source>
        <dbReference type="EMBL" id="WOJ93836.1"/>
    </source>
</evidence>
<evidence type="ECO:0000259" key="11">
    <source>
        <dbReference type="Pfam" id="PF00999"/>
    </source>
</evidence>
<evidence type="ECO:0000256" key="5">
    <source>
        <dbReference type="ARBA" id="ARBA00022989"/>
    </source>
</evidence>
<feature type="domain" description="Cation/H+ exchanger transmembrane" evidence="11">
    <location>
        <begin position="23"/>
        <end position="392"/>
    </location>
</feature>
<evidence type="ECO:0000256" key="10">
    <source>
        <dbReference type="SAM" id="Phobius"/>
    </source>
</evidence>
<feature type="transmembrane region" description="Helical" evidence="10">
    <location>
        <begin position="112"/>
        <end position="136"/>
    </location>
</feature>
<gene>
    <name evidence="12" type="ORF">R0135_01390</name>
</gene>
<keyword evidence="2" id="KW-0813">Transport</keyword>
<dbReference type="InterPro" id="IPR006153">
    <property type="entry name" value="Cation/H_exchanger_TM"/>
</dbReference>
<dbReference type="InterPro" id="IPR038770">
    <property type="entry name" value="Na+/solute_symporter_sf"/>
</dbReference>
<dbReference type="Proteomes" id="UP001626537">
    <property type="component" value="Chromosome"/>
</dbReference>
<dbReference type="PANTHER" id="PTHR43562">
    <property type="entry name" value="NAPA-TYPE SODIUM/HYDROGEN ANTIPORTER"/>
    <property type="match status" value="1"/>
</dbReference>
<dbReference type="EMBL" id="CP136864">
    <property type="protein sequence ID" value="WOJ93836.1"/>
    <property type="molecule type" value="Genomic_DNA"/>
</dbReference>
<evidence type="ECO:0000256" key="2">
    <source>
        <dbReference type="ARBA" id="ARBA00022448"/>
    </source>
</evidence>
<name>A0ABZ0I3T3_9GAMM</name>
<feature type="transmembrane region" description="Helical" evidence="10">
    <location>
        <begin position="371"/>
        <end position="390"/>
    </location>
</feature>
<dbReference type="RefSeq" id="WP_407348476.1">
    <property type="nucleotide sequence ID" value="NZ_CP136864.1"/>
</dbReference>
<comment type="subcellular location">
    <subcellularLocation>
        <location evidence="1">Membrane</location>
        <topology evidence="1">Multi-pass membrane protein</topology>
    </subcellularLocation>
</comment>
<keyword evidence="13" id="KW-1185">Reference proteome</keyword>
<dbReference type="PANTHER" id="PTHR43562:SF3">
    <property type="entry name" value="SODIUM ION_PROTON EXCHANGER (EUROFUNG)"/>
    <property type="match status" value="1"/>
</dbReference>
<protein>
    <submittedName>
        <fullName evidence="12">Cation:proton antiporter</fullName>
    </submittedName>
</protein>
<evidence type="ECO:0000256" key="6">
    <source>
        <dbReference type="ARBA" id="ARBA00023053"/>
    </source>
</evidence>
<feature type="transmembrane region" description="Helical" evidence="10">
    <location>
        <begin position="309"/>
        <end position="333"/>
    </location>
</feature>
<feature type="transmembrane region" description="Helical" evidence="10">
    <location>
        <begin position="148"/>
        <end position="169"/>
    </location>
</feature>
<evidence type="ECO:0000256" key="4">
    <source>
        <dbReference type="ARBA" id="ARBA00022692"/>
    </source>
</evidence>
<feature type="transmembrane region" description="Helical" evidence="10">
    <location>
        <begin position="89"/>
        <end position="106"/>
    </location>
</feature>
<feature type="transmembrane region" description="Helical" evidence="10">
    <location>
        <begin position="282"/>
        <end position="303"/>
    </location>
</feature>
<keyword evidence="8 10" id="KW-0472">Membrane</keyword>
<keyword evidence="3" id="KW-0050">Antiport</keyword>
<keyword evidence="5 10" id="KW-1133">Transmembrane helix</keyword>
<feature type="transmembrane region" description="Helical" evidence="10">
    <location>
        <begin position="181"/>
        <end position="207"/>
    </location>
</feature>
<reference evidence="12 13" key="1">
    <citation type="submission" date="2023-10" db="EMBL/GenBank/DDBJ databases">
        <title>Two novel species belonging to the OM43/NOR5 clade.</title>
        <authorList>
            <person name="Park M."/>
        </authorList>
    </citation>
    <scope>NUCLEOTIDE SEQUENCE [LARGE SCALE GENOMIC DNA]</scope>
    <source>
        <strain evidence="12 13">IMCC43200</strain>
    </source>
</reference>
<proteinExistence type="predicted"/>
<keyword evidence="7" id="KW-0406">Ion transport</keyword>
<keyword evidence="9" id="KW-0739">Sodium transport</keyword>
<evidence type="ECO:0000256" key="7">
    <source>
        <dbReference type="ARBA" id="ARBA00023065"/>
    </source>
</evidence>
<feature type="transmembrane region" description="Helical" evidence="10">
    <location>
        <begin position="219"/>
        <end position="237"/>
    </location>
</feature>
<evidence type="ECO:0000313" key="13">
    <source>
        <dbReference type="Proteomes" id="UP001626537"/>
    </source>
</evidence>
<accession>A0ABZ0I3T3</accession>